<feature type="compositionally biased region" description="Low complexity" evidence="2">
    <location>
        <begin position="1500"/>
        <end position="1511"/>
    </location>
</feature>
<dbReference type="STRING" id="41427.A0A182IYT6"/>
<feature type="compositionally biased region" description="Polar residues" evidence="2">
    <location>
        <begin position="1548"/>
        <end position="1562"/>
    </location>
</feature>
<feature type="compositionally biased region" description="Polar residues" evidence="2">
    <location>
        <begin position="1318"/>
        <end position="1345"/>
    </location>
</feature>
<feature type="region of interest" description="Disordered" evidence="2">
    <location>
        <begin position="210"/>
        <end position="454"/>
    </location>
</feature>
<evidence type="ECO:0000259" key="3">
    <source>
        <dbReference type="Pfam" id="PF15255"/>
    </source>
</evidence>
<feature type="compositionally biased region" description="Basic and acidic residues" evidence="2">
    <location>
        <begin position="695"/>
        <end position="710"/>
    </location>
</feature>
<feature type="compositionally biased region" description="Basic and acidic residues" evidence="2">
    <location>
        <begin position="108"/>
        <end position="121"/>
    </location>
</feature>
<feature type="coiled-coil region" evidence="1">
    <location>
        <begin position="32"/>
        <end position="66"/>
    </location>
</feature>
<dbReference type="InterPro" id="IPR029341">
    <property type="entry name" value="FAM21/CAPZIP"/>
</dbReference>
<keyword evidence="1" id="KW-0175">Coiled coil</keyword>
<feature type="region of interest" description="Disordered" evidence="2">
    <location>
        <begin position="1002"/>
        <end position="1111"/>
    </location>
</feature>
<feature type="compositionally biased region" description="Polar residues" evidence="2">
    <location>
        <begin position="613"/>
        <end position="622"/>
    </location>
</feature>
<feature type="compositionally biased region" description="Basic and acidic residues" evidence="2">
    <location>
        <begin position="324"/>
        <end position="335"/>
    </location>
</feature>
<feature type="compositionally biased region" description="Acidic residues" evidence="2">
    <location>
        <begin position="337"/>
        <end position="349"/>
    </location>
</feature>
<dbReference type="VEuPathDB" id="VectorBase:AATE008111"/>
<organism evidence="4">
    <name type="scientific">Anopheles atroparvus</name>
    <name type="common">European mosquito</name>
    <dbReference type="NCBI Taxonomy" id="41427"/>
    <lineage>
        <taxon>Eukaryota</taxon>
        <taxon>Metazoa</taxon>
        <taxon>Ecdysozoa</taxon>
        <taxon>Arthropoda</taxon>
        <taxon>Hexapoda</taxon>
        <taxon>Insecta</taxon>
        <taxon>Pterygota</taxon>
        <taxon>Neoptera</taxon>
        <taxon>Endopterygota</taxon>
        <taxon>Diptera</taxon>
        <taxon>Nematocera</taxon>
        <taxon>Culicoidea</taxon>
        <taxon>Culicidae</taxon>
        <taxon>Anophelinae</taxon>
        <taxon>Anopheles</taxon>
    </lineage>
</organism>
<proteinExistence type="predicted"/>
<feature type="compositionally biased region" description="Basic and acidic residues" evidence="2">
    <location>
        <begin position="394"/>
        <end position="405"/>
    </location>
</feature>
<feature type="compositionally biased region" description="Low complexity" evidence="2">
    <location>
        <begin position="1626"/>
        <end position="1638"/>
    </location>
</feature>
<feature type="compositionally biased region" description="Basic and acidic residues" evidence="2">
    <location>
        <begin position="959"/>
        <end position="968"/>
    </location>
</feature>
<evidence type="ECO:0000256" key="2">
    <source>
        <dbReference type="SAM" id="MobiDB-lite"/>
    </source>
</evidence>
<feature type="compositionally biased region" description="Basic and acidic residues" evidence="2">
    <location>
        <begin position="1028"/>
        <end position="1047"/>
    </location>
</feature>
<feature type="compositionally biased region" description="Polar residues" evidence="2">
    <location>
        <begin position="240"/>
        <end position="257"/>
    </location>
</feature>
<feature type="region of interest" description="Disordered" evidence="2">
    <location>
        <begin position="94"/>
        <end position="121"/>
    </location>
</feature>
<feature type="compositionally biased region" description="Basic and acidic residues" evidence="2">
    <location>
        <begin position="935"/>
        <end position="952"/>
    </location>
</feature>
<feature type="compositionally biased region" description="Acidic residues" evidence="2">
    <location>
        <begin position="1214"/>
        <end position="1223"/>
    </location>
</feature>
<feature type="compositionally biased region" description="Basic residues" evidence="2">
    <location>
        <begin position="1347"/>
        <end position="1358"/>
    </location>
</feature>
<feature type="region of interest" description="Disordered" evidence="2">
    <location>
        <begin position="1124"/>
        <end position="1274"/>
    </location>
</feature>
<sequence>MDAFTPEELRQRIPNWSLESDGHLLQYMISIAKNLEEKCTNTRDNLDRLMLQVNQTELKLSTATNQFSAVEQVKFVENRVEEDDESFYGLRRRRQQQQQQQQQQQVVEGKEGAKQEPDAERSFDDLIQLAVERSIEGMYQSYEKVTLQLTDSDTSDGEDGSDSTRMADAARVGAKASVMRAVPRHPFIDRPLPHVIGSKEWQNKWHVGLIDSDDESSSDRKEEYSESSSTDTDDGGMFPSQPNSKNHTPSESESSIWGTEVGRKRVPSMDPSITGDDGSSVYSYASSSKPRSFPATLPVRGMGPIGASLKPPSLFPEEPPEMVDNGKRSSDKGLFDESPEEEEEEEAEEPMPMPKPRQTVPTSSATAPFFKGTVHQPSRKMVNLFDDEPPSPQEPRDRAGPESKKAINLFIESDEEEETKENVRNNNVQSDRVERTVAKSSNVGHSGPPAANPRTMTRLVDELNNNFRKQQPATQPGTIVGNGKPERALVSNIFDNEPPVDNFDQLFSAANRAVQPTPRNALPQPTLRTVEKKMVNLFADDDDDGIVVGSVEKNPEPARSPFISPNHQIVIVPKQPERPRGPISKNKSIFDDSDSDAEKDEGGSGLFAGLKRNQPSSTTQAPLASGNPQPPKAIKSIFSDSSEEEDDDDALFGHSSNVVKNKLDALKRNGPSSAPAATPVTLPSRPSASQPMSTKTDRMEKEHHRPEGKAKTSLFDDDSDGDAADPLFNMGSREPAPTDQKKEPAKVSLFDDGSTTDDDQQGSRNSTASGQMALGGDTEHATKHPNPTDSSVVNVSSLMKQSNRSVDRDPLEAISEPMDTNVPSRHPTGIVPETPAGSIRSLIMKKSIFNSDSESEEDDAIFGPSTSSVSAEAAAAGSIANGQMAEIDAEERSSAGVPLRQDAPMVGESELIIKAVTNEPILQPTNSGVTESGEIEQKEILQESSNDDKTLDDAIADNFSDKKTKKEPPAIVQRSIFADSSSESEADADLSMFVNEVKNSGIEGSLDREADNRSSGTVSVDVVAGETQEERLDPTAEPEISTKDDAASKVALESSPPALNGLVDEAAGNAPKQPPFNPFVDDVEIPVDREPSRTIAPEGEDNASPEPPRLGMIANDIDYFLRTNESRPVTPPPAVKSEPKSALNFSPIGLFDDVPPPDDEDDVDVHETQKHFHPVDTSSSLPPVDDTPAFPTESQSLNFIPNGAGNGRTRYLFDDEPPPDEADNSGLGFGEPYPFRGASSKVSHFEDHRQRTVDAPVSLPPMVQDTQATAQARPKINKLNAKIAINVAALLPGARRPPASSGGSVKANADVSSAEPLETTSASSTQPLPAAATNRTNGDKLTSLNKGRARIPTKRKLPSRQTLRAAAAPSEGHQKIDTVSLETDDRVVVGSEQKILHIEGDPTKPAVPTELPFTVEEDEEEEMDGKRRANAKLEPLVDRLSASVRNPSARTSIRPDGNEETAAPAEKLAPRQPAQTKSTSIFGDSGDSNDEGDDTRTMFGGKAAGPIAPAKTVLRSQPASKSTSAPRSIFGSDDDDDTEDIFGGKKSTVASHHNTSKSTNDATGRRTLSAVVVTKASVKPPPPTKGPTSLFGDDGSGSDDSDDLFGGKTNTFSKPPGTQAPVRPITTTTTKAASATRTVNDPLADLLDS</sequence>
<feature type="region of interest" description="Disordered" evidence="2">
    <location>
        <begin position="151"/>
        <end position="176"/>
    </location>
</feature>
<protein>
    <submittedName>
        <fullName evidence="4">CAP-ZIP_m domain-containing protein</fullName>
    </submittedName>
</protein>
<feature type="compositionally biased region" description="Low complexity" evidence="2">
    <location>
        <begin position="96"/>
        <end position="105"/>
    </location>
</feature>
<feature type="region of interest" description="Disordered" evidence="2">
    <location>
        <begin position="922"/>
        <end position="986"/>
    </location>
</feature>
<name>A0A182IYT6_ANOAO</name>
<feature type="compositionally biased region" description="Low complexity" evidence="2">
    <location>
        <begin position="279"/>
        <end position="288"/>
    </location>
</feature>
<feature type="compositionally biased region" description="Polar residues" evidence="2">
    <location>
        <begin position="1514"/>
        <end position="1526"/>
    </location>
</feature>
<feature type="compositionally biased region" description="Polar residues" evidence="2">
    <location>
        <begin position="785"/>
        <end position="804"/>
    </location>
</feature>
<feature type="domain" description="FAM21/CAPZIP" evidence="3">
    <location>
        <begin position="1273"/>
        <end position="1374"/>
    </location>
</feature>
<evidence type="ECO:0000313" key="4">
    <source>
        <dbReference type="EnsemblMetazoa" id="AATE008111-PA.1"/>
    </source>
</evidence>
<feature type="region of interest" description="Disordered" evidence="2">
    <location>
        <begin position="1293"/>
        <end position="1379"/>
    </location>
</feature>
<feature type="compositionally biased region" description="Basic and acidic residues" evidence="2">
    <location>
        <begin position="1243"/>
        <end position="1252"/>
    </location>
</feature>
<evidence type="ECO:0000256" key="1">
    <source>
        <dbReference type="SAM" id="Coils"/>
    </source>
</evidence>
<feature type="compositionally biased region" description="Acidic residues" evidence="2">
    <location>
        <begin position="641"/>
        <end position="650"/>
    </location>
</feature>
<feature type="compositionally biased region" description="Basic and acidic residues" evidence="2">
    <location>
        <begin position="1165"/>
        <end position="1174"/>
    </location>
</feature>
<feature type="compositionally biased region" description="Acidic residues" evidence="2">
    <location>
        <begin position="1155"/>
        <end position="1164"/>
    </location>
</feature>
<dbReference type="Pfam" id="PF15255">
    <property type="entry name" value="CAP-ZIP_m"/>
    <property type="match status" value="1"/>
</dbReference>
<feature type="region of interest" description="Disordered" evidence="2">
    <location>
        <begin position="541"/>
        <end position="837"/>
    </location>
</feature>
<accession>A0A182IYT6</accession>
<dbReference type="EnsemblMetazoa" id="AATE008111-RA">
    <property type="protein sequence ID" value="AATE008111-PA.1"/>
    <property type="gene ID" value="AATE008111"/>
</dbReference>
<feature type="compositionally biased region" description="Polar residues" evidence="2">
    <location>
        <begin position="684"/>
        <end position="694"/>
    </location>
</feature>
<feature type="region of interest" description="Disordered" evidence="2">
    <location>
        <begin position="1416"/>
        <end position="1649"/>
    </location>
</feature>
<feature type="compositionally biased region" description="Polar residues" evidence="2">
    <location>
        <begin position="1473"/>
        <end position="1482"/>
    </location>
</feature>
<reference evidence="4" key="1">
    <citation type="submission" date="2022-08" db="UniProtKB">
        <authorList>
            <consortium name="EnsemblMetazoa"/>
        </authorList>
    </citation>
    <scope>IDENTIFICATION</scope>
    <source>
        <strain evidence="4">EBRO</strain>
    </source>
</reference>